<dbReference type="SUPFAM" id="SSF103657">
    <property type="entry name" value="BAR/IMD domain-like"/>
    <property type="match status" value="1"/>
</dbReference>
<keyword evidence="2" id="KW-0175">Coiled coil</keyword>
<reference evidence="5" key="1">
    <citation type="submission" date="2020-05" db="EMBL/GenBank/DDBJ databases">
        <title>Phylogenomic resolution of chytrid fungi.</title>
        <authorList>
            <person name="Stajich J.E."/>
            <person name="Amses K."/>
            <person name="Simmons R."/>
            <person name="Seto K."/>
            <person name="Myers J."/>
            <person name="Bonds A."/>
            <person name="Quandt C.A."/>
            <person name="Barry K."/>
            <person name="Liu P."/>
            <person name="Grigoriev I."/>
            <person name="Longcore J.E."/>
            <person name="James T.Y."/>
        </authorList>
    </citation>
    <scope>NUCLEOTIDE SEQUENCE</scope>
    <source>
        <strain evidence="5">JEL0318</strain>
    </source>
</reference>
<organism evidence="5 6">
    <name type="scientific">Rhizophlyctis rosea</name>
    <dbReference type="NCBI Taxonomy" id="64517"/>
    <lineage>
        <taxon>Eukaryota</taxon>
        <taxon>Fungi</taxon>
        <taxon>Fungi incertae sedis</taxon>
        <taxon>Chytridiomycota</taxon>
        <taxon>Chytridiomycota incertae sedis</taxon>
        <taxon>Chytridiomycetes</taxon>
        <taxon>Rhizophlyctidales</taxon>
        <taxon>Rhizophlyctidaceae</taxon>
        <taxon>Rhizophlyctis</taxon>
    </lineage>
</organism>
<dbReference type="GO" id="GO:0042144">
    <property type="term" value="P:vacuole fusion, non-autophagic"/>
    <property type="evidence" value="ECO:0007669"/>
    <property type="project" value="InterPro"/>
</dbReference>
<feature type="region of interest" description="Disordered" evidence="3">
    <location>
        <begin position="692"/>
        <end position="731"/>
    </location>
</feature>
<dbReference type="GO" id="GO:0000329">
    <property type="term" value="C:fungal-type vacuole membrane"/>
    <property type="evidence" value="ECO:0007669"/>
    <property type="project" value="InterPro"/>
</dbReference>
<feature type="compositionally biased region" description="Acidic residues" evidence="3">
    <location>
        <begin position="517"/>
        <end position="526"/>
    </location>
</feature>
<dbReference type="PANTHER" id="PTHR38407:SF1">
    <property type="entry name" value="PROTEIN IVY1"/>
    <property type="match status" value="1"/>
</dbReference>
<dbReference type="InterPro" id="IPR001452">
    <property type="entry name" value="SH3_domain"/>
</dbReference>
<dbReference type="GO" id="GO:0005543">
    <property type="term" value="F:phospholipid binding"/>
    <property type="evidence" value="ECO:0007669"/>
    <property type="project" value="InterPro"/>
</dbReference>
<feature type="coiled-coil region" evidence="2">
    <location>
        <begin position="143"/>
        <end position="170"/>
    </location>
</feature>
<evidence type="ECO:0000313" key="6">
    <source>
        <dbReference type="Proteomes" id="UP001212841"/>
    </source>
</evidence>
<feature type="compositionally biased region" description="Low complexity" evidence="3">
    <location>
        <begin position="437"/>
        <end position="468"/>
    </location>
</feature>
<sequence>MVAPTHHPPNSTTTTTTPQSPTSPIVSPSTLTIPPPFITRQDVKDTINRTNALVKAAGKYRATLALLATVTGDFADAIADLARCRSVVAVSRGETGEALKHCGELHALMSKQLRELAERVQRDIEEPVHKSIDEHNAHVAWNEKNILQMKNNIQDKIKKAESETRKKKSRDPDQLQQALKNLNAYTTELHDLKYVHQRAILNEETRNVKTIQSHYSNLLRRQGEVHSGWGIGSFKIAEELVKGVAVAADIKNGSLPRPQDGPKTEKYGASRQSMDDARGRDKELAPNAVAVGRLLVSGKSASASAGSPTPRMTDHLQHPLPKSQALAVPHSASPTSHLQQTALQAANIMSTSAPPPRTALNRRGSLDSNSGAFSEPRPVDMSPTGSFILERKTSSTKLDDATPSTAATPQLAAVAGNSSLASTLTTATSSKPTPQQQPSATTKLTTSTTTPSQPYTQPATHKVTTQTATPPPSPALHSSSPIPPSALQKAATSDDKTKEKKRVRFPHQQPIATVATESDEDDEDLTSLEVPSGSENGMNTPGNLTSTLSSLYPHIFGSERPLLSSVPVQRVAVQNTSNNNSSTALAGGGRDSPVLMVSGGGGSGGGSVGFVAVKMPEVYVSQEADVESQMGSIVGVTESLVGLPEEVDMVYAIHDFAARSAKEMSLAKGDVITVRKRQGTWIYGTKVPRTKTSLSLPNNASNNNDKASSSFADRFRRGPPQGGAAGKGAAEDAPQVGWIPMAFVAKFSPN</sequence>
<feature type="domain" description="SH3" evidence="4">
    <location>
        <begin position="652"/>
        <end position="684"/>
    </location>
</feature>
<dbReference type="EMBL" id="JADGJD010000554">
    <property type="protein sequence ID" value="KAJ3050099.1"/>
    <property type="molecule type" value="Genomic_DNA"/>
</dbReference>
<dbReference type="CDD" id="cd00174">
    <property type="entry name" value="SH3"/>
    <property type="match status" value="1"/>
</dbReference>
<dbReference type="PANTHER" id="PTHR38407">
    <property type="entry name" value="PROTEIN IVY1"/>
    <property type="match status" value="1"/>
</dbReference>
<dbReference type="InterPro" id="IPR036028">
    <property type="entry name" value="SH3-like_dom_sf"/>
</dbReference>
<dbReference type="SUPFAM" id="SSF50044">
    <property type="entry name" value="SH3-domain"/>
    <property type="match status" value="1"/>
</dbReference>
<dbReference type="InterPro" id="IPR027267">
    <property type="entry name" value="AH/BAR_dom_sf"/>
</dbReference>
<evidence type="ECO:0000259" key="4">
    <source>
        <dbReference type="Pfam" id="PF00018"/>
    </source>
</evidence>
<dbReference type="Gene3D" id="1.20.1270.60">
    <property type="entry name" value="Arfaptin homology (AH) domain/BAR domain"/>
    <property type="match status" value="1"/>
</dbReference>
<feature type="region of interest" description="Disordered" evidence="3">
    <location>
        <begin position="423"/>
        <end position="539"/>
    </location>
</feature>
<comment type="caution">
    <text evidence="5">The sequence shown here is derived from an EMBL/GenBank/DDBJ whole genome shotgun (WGS) entry which is preliminary data.</text>
</comment>
<dbReference type="AlphaFoldDB" id="A0AAD5SCD0"/>
<evidence type="ECO:0000256" key="3">
    <source>
        <dbReference type="SAM" id="MobiDB-lite"/>
    </source>
</evidence>
<feature type="region of interest" description="Disordered" evidence="3">
    <location>
        <begin position="351"/>
        <end position="385"/>
    </location>
</feature>
<dbReference type="Proteomes" id="UP001212841">
    <property type="component" value="Unassembled WGS sequence"/>
</dbReference>
<keyword evidence="6" id="KW-1185">Reference proteome</keyword>
<feature type="compositionally biased region" description="Low complexity" evidence="3">
    <location>
        <begin position="1"/>
        <end position="32"/>
    </location>
</feature>
<evidence type="ECO:0000313" key="5">
    <source>
        <dbReference type="EMBL" id="KAJ3050099.1"/>
    </source>
</evidence>
<feature type="region of interest" description="Disordered" evidence="3">
    <location>
        <begin position="1"/>
        <end position="34"/>
    </location>
</feature>
<feature type="compositionally biased region" description="Low complexity" evidence="3">
    <location>
        <begin position="693"/>
        <end position="710"/>
    </location>
</feature>
<evidence type="ECO:0000256" key="2">
    <source>
        <dbReference type="SAM" id="Coils"/>
    </source>
</evidence>
<feature type="compositionally biased region" description="Basic and acidic residues" evidence="3">
    <location>
        <begin position="260"/>
        <end position="283"/>
    </location>
</feature>
<feature type="region of interest" description="Disordered" evidence="3">
    <location>
        <begin position="252"/>
        <end position="283"/>
    </location>
</feature>
<evidence type="ECO:0000256" key="1">
    <source>
        <dbReference type="ARBA" id="ARBA00022443"/>
    </source>
</evidence>
<protein>
    <recommendedName>
        <fullName evidence="4">SH3 domain-containing protein</fullName>
    </recommendedName>
</protein>
<gene>
    <name evidence="5" type="ORF">HK097_008922</name>
</gene>
<dbReference type="Pfam" id="PF00018">
    <property type="entry name" value="SH3_1"/>
    <property type="match status" value="1"/>
</dbReference>
<name>A0AAD5SCD0_9FUNG</name>
<proteinExistence type="predicted"/>
<dbReference type="InterPro" id="IPR037470">
    <property type="entry name" value="IVY1"/>
</dbReference>
<accession>A0AAD5SCD0</accession>
<keyword evidence="1" id="KW-0728">SH3 domain</keyword>
<dbReference type="Gene3D" id="2.30.30.40">
    <property type="entry name" value="SH3 Domains"/>
    <property type="match status" value="1"/>
</dbReference>